<proteinExistence type="inferred from homology"/>
<feature type="domain" description="AAA+ ATPase" evidence="4">
    <location>
        <begin position="98"/>
        <end position="236"/>
    </location>
</feature>
<dbReference type="STRING" id="1123014.SAMN02745746_02443"/>
<name>A0A1Y6BVW2_9NEIS</name>
<sequence length="245" mass="27748">MLIEQTIDIMRQLRLHGMVESLLHQQDNPSLQALTFDDRLALMVEAERLARDNRRLARLLKAARLKVLASPEAIDYRASRGLDRQQLQTLLGCDWVQRNQCLIITGPTGAGKTWLACALGQQAARKGFPVQYHRFSRLLESFEIAREDGSLPTLRAGLGRMKLVILDDWGLSPLTAMMRQDLLEIIDDRLGCVALLITAQLPVNRWHDYLGEPTLADAILDRLVHSAHRIELRGESMRKLQADQS</sequence>
<organism evidence="5 6">
    <name type="scientific">Pseudogulbenkiania subflava DSM 22618</name>
    <dbReference type="NCBI Taxonomy" id="1123014"/>
    <lineage>
        <taxon>Bacteria</taxon>
        <taxon>Pseudomonadati</taxon>
        <taxon>Pseudomonadota</taxon>
        <taxon>Betaproteobacteria</taxon>
        <taxon>Neisseriales</taxon>
        <taxon>Chromobacteriaceae</taxon>
        <taxon>Pseudogulbenkiania</taxon>
    </lineage>
</organism>
<dbReference type="Gene3D" id="3.40.50.300">
    <property type="entry name" value="P-loop containing nucleotide triphosphate hydrolases"/>
    <property type="match status" value="1"/>
</dbReference>
<keyword evidence="6" id="KW-1185">Reference proteome</keyword>
<dbReference type="RefSeq" id="WP_085276683.1">
    <property type="nucleotide sequence ID" value="NZ_FXAG01000012.1"/>
</dbReference>
<dbReference type="PIRSF" id="PIRSF003073">
    <property type="entry name" value="DNAC_TnpB_IstB"/>
    <property type="match status" value="1"/>
</dbReference>
<protein>
    <submittedName>
        <fullName evidence="5">DNA replication protein DnaC</fullName>
    </submittedName>
</protein>
<dbReference type="InterPro" id="IPR047661">
    <property type="entry name" value="IstB"/>
</dbReference>
<dbReference type="SUPFAM" id="SSF52540">
    <property type="entry name" value="P-loop containing nucleoside triphosphate hydrolases"/>
    <property type="match status" value="1"/>
</dbReference>
<dbReference type="AlphaFoldDB" id="A0A1Y6BVW2"/>
<evidence type="ECO:0000259" key="4">
    <source>
        <dbReference type="SMART" id="SM00382"/>
    </source>
</evidence>
<dbReference type="InterPro" id="IPR027417">
    <property type="entry name" value="P-loop_NTPase"/>
</dbReference>
<evidence type="ECO:0000313" key="5">
    <source>
        <dbReference type="EMBL" id="SMF29927.1"/>
    </source>
</evidence>
<gene>
    <name evidence="5" type="ORF">SAMN02745746_02443</name>
</gene>
<keyword evidence="3" id="KW-0067">ATP-binding</keyword>
<dbReference type="SMART" id="SM00382">
    <property type="entry name" value="AAA"/>
    <property type="match status" value="1"/>
</dbReference>
<dbReference type="GO" id="GO:0006260">
    <property type="term" value="P:DNA replication"/>
    <property type="evidence" value="ECO:0007669"/>
    <property type="project" value="TreeGrafter"/>
</dbReference>
<dbReference type="NCBIfam" id="NF038214">
    <property type="entry name" value="IS21_help_AAA"/>
    <property type="match status" value="1"/>
</dbReference>
<evidence type="ECO:0000256" key="1">
    <source>
        <dbReference type="ARBA" id="ARBA00008059"/>
    </source>
</evidence>
<dbReference type="PANTHER" id="PTHR30050">
    <property type="entry name" value="CHROMOSOMAL REPLICATION INITIATOR PROTEIN DNAA"/>
    <property type="match status" value="1"/>
</dbReference>
<dbReference type="InterPro" id="IPR003593">
    <property type="entry name" value="AAA+_ATPase"/>
</dbReference>
<dbReference type="Pfam" id="PF01695">
    <property type="entry name" value="IstB_IS21"/>
    <property type="match status" value="1"/>
</dbReference>
<dbReference type="PANTHER" id="PTHR30050:SF4">
    <property type="entry name" value="ATP-BINDING PROTEIN RV3427C IN INSERTION SEQUENCE-RELATED"/>
    <property type="match status" value="1"/>
</dbReference>
<dbReference type="InterPro" id="IPR028350">
    <property type="entry name" value="DNAC/IstB-like"/>
</dbReference>
<comment type="similarity">
    <text evidence="1">Belongs to the IS21/IS1162 putative ATP-binding protein family.</text>
</comment>
<dbReference type="EMBL" id="FXAG01000012">
    <property type="protein sequence ID" value="SMF29927.1"/>
    <property type="molecule type" value="Genomic_DNA"/>
</dbReference>
<evidence type="ECO:0000256" key="3">
    <source>
        <dbReference type="ARBA" id="ARBA00022840"/>
    </source>
</evidence>
<dbReference type="Proteomes" id="UP000192920">
    <property type="component" value="Unassembled WGS sequence"/>
</dbReference>
<dbReference type="CDD" id="cd00009">
    <property type="entry name" value="AAA"/>
    <property type="match status" value="1"/>
</dbReference>
<reference evidence="6" key="1">
    <citation type="submission" date="2017-04" db="EMBL/GenBank/DDBJ databases">
        <authorList>
            <person name="Varghese N."/>
            <person name="Submissions S."/>
        </authorList>
    </citation>
    <scope>NUCLEOTIDE SEQUENCE [LARGE SCALE GENOMIC DNA]</scope>
    <source>
        <strain evidence="6">DSM 22618</strain>
    </source>
</reference>
<keyword evidence="2" id="KW-0547">Nucleotide-binding</keyword>
<evidence type="ECO:0000256" key="2">
    <source>
        <dbReference type="ARBA" id="ARBA00022741"/>
    </source>
</evidence>
<dbReference type="InterPro" id="IPR002611">
    <property type="entry name" value="IstB_ATP-bd"/>
</dbReference>
<dbReference type="GO" id="GO:0005524">
    <property type="term" value="F:ATP binding"/>
    <property type="evidence" value="ECO:0007669"/>
    <property type="project" value="UniProtKB-KW"/>
</dbReference>
<accession>A0A1Y6BVW2</accession>
<evidence type="ECO:0000313" key="6">
    <source>
        <dbReference type="Proteomes" id="UP000192920"/>
    </source>
</evidence>